<feature type="domain" description="Thioesterase" evidence="3">
    <location>
        <begin position="53"/>
        <end position="126"/>
    </location>
</feature>
<protein>
    <submittedName>
        <fullName evidence="4">Phenylacetic acid degradation protein PaaD</fullName>
    </submittedName>
</protein>
<dbReference type="FunFam" id="3.10.129.10:FF:000022">
    <property type="entry name" value="Phenylacetic acid degradation protein"/>
    <property type="match status" value="1"/>
</dbReference>
<dbReference type="InterPro" id="IPR011973">
    <property type="entry name" value="PaaD"/>
</dbReference>
<dbReference type="GO" id="GO:0016289">
    <property type="term" value="F:acyl-CoA hydrolase activity"/>
    <property type="evidence" value="ECO:0007669"/>
    <property type="project" value="TreeGrafter"/>
</dbReference>
<evidence type="ECO:0000256" key="1">
    <source>
        <dbReference type="ARBA" id="ARBA00008324"/>
    </source>
</evidence>
<dbReference type="CDD" id="cd03443">
    <property type="entry name" value="PaaI_thioesterase"/>
    <property type="match status" value="1"/>
</dbReference>
<dbReference type="KEGG" id="woc:BA177_11435"/>
<name>A0A193LGZ2_9GAMM</name>
<dbReference type="Pfam" id="PF03061">
    <property type="entry name" value="4HBT"/>
    <property type="match status" value="1"/>
</dbReference>
<dbReference type="PANTHER" id="PTHR42856">
    <property type="entry name" value="ACYL-COENZYME A THIOESTERASE PAAI"/>
    <property type="match status" value="1"/>
</dbReference>
<dbReference type="InterPro" id="IPR052723">
    <property type="entry name" value="Acyl-CoA_thioesterase_PaaI"/>
</dbReference>
<evidence type="ECO:0000259" key="3">
    <source>
        <dbReference type="Pfam" id="PF03061"/>
    </source>
</evidence>
<keyword evidence="5" id="KW-1185">Reference proteome</keyword>
<dbReference type="NCBIfam" id="TIGR02286">
    <property type="entry name" value="PaaD"/>
    <property type="match status" value="1"/>
</dbReference>
<keyword evidence="2" id="KW-0378">Hydrolase</keyword>
<reference evidence="4 5" key="1">
    <citation type="submission" date="2016-06" db="EMBL/GenBank/DDBJ databases">
        <title>Complete genome sequence of a deep-branching marine Gamma Proteobacterium Woeseia oceani type strain XK5.</title>
        <authorList>
            <person name="Mu D."/>
            <person name="Du Z."/>
        </authorList>
    </citation>
    <scope>NUCLEOTIDE SEQUENCE [LARGE SCALE GENOMIC DNA]</scope>
    <source>
        <strain evidence="4 5">XK5</strain>
    </source>
</reference>
<dbReference type="OrthoDB" id="32575at2"/>
<dbReference type="RefSeq" id="WP_068616333.1">
    <property type="nucleotide sequence ID" value="NZ_CP016268.1"/>
</dbReference>
<accession>A0A193LGZ2</accession>
<dbReference type="NCBIfam" id="TIGR00369">
    <property type="entry name" value="unchar_dom_1"/>
    <property type="match status" value="1"/>
</dbReference>
<dbReference type="Gene3D" id="3.10.129.10">
    <property type="entry name" value="Hotdog Thioesterase"/>
    <property type="match status" value="1"/>
</dbReference>
<evidence type="ECO:0000313" key="4">
    <source>
        <dbReference type="EMBL" id="ANO51728.1"/>
    </source>
</evidence>
<dbReference type="STRING" id="1548547.BA177_11435"/>
<dbReference type="InterPro" id="IPR029069">
    <property type="entry name" value="HotDog_dom_sf"/>
</dbReference>
<dbReference type="SUPFAM" id="SSF54637">
    <property type="entry name" value="Thioesterase/thiol ester dehydrase-isomerase"/>
    <property type="match status" value="1"/>
</dbReference>
<evidence type="ECO:0000313" key="5">
    <source>
        <dbReference type="Proteomes" id="UP000092695"/>
    </source>
</evidence>
<comment type="similarity">
    <text evidence="1">Belongs to the thioesterase PaaI family.</text>
</comment>
<dbReference type="InterPro" id="IPR006683">
    <property type="entry name" value="Thioestr_dom"/>
</dbReference>
<sequence length="146" mass="15614">MSDDAAIALAGECATHMFACDPATQGLGIEIAAVQPGYAEARMTVREDMLNGHGSCHGGFIFSLADSAFAFACNTYNNITVASGASIEFLSPAYEGEHLLAIAKEQVRGRRRGVYDVEVVTEGGRKIGLFRGHSHARNEPLLPERD</sequence>
<gene>
    <name evidence="4" type="ORF">BA177_11435</name>
</gene>
<dbReference type="AlphaFoldDB" id="A0A193LGZ2"/>
<proteinExistence type="inferred from homology"/>
<dbReference type="PANTHER" id="PTHR42856:SF1">
    <property type="entry name" value="ACYL-COENZYME A THIOESTERASE PAAI"/>
    <property type="match status" value="1"/>
</dbReference>
<dbReference type="Proteomes" id="UP000092695">
    <property type="component" value="Chromosome"/>
</dbReference>
<organism evidence="4 5">
    <name type="scientific">Woeseia oceani</name>
    <dbReference type="NCBI Taxonomy" id="1548547"/>
    <lineage>
        <taxon>Bacteria</taxon>
        <taxon>Pseudomonadati</taxon>
        <taxon>Pseudomonadota</taxon>
        <taxon>Gammaproteobacteria</taxon>
        <taxon>Woeseiales</taxon>
        <taxon>Woeseiaceae</taxon>
        <taxon>Woeseia</taxon>
    </lineage>
</organism>
<dbReference type="EMBL" id="CP016268">
    <property type="protein sequence ID" value="ANO51728.1"/>
    <property type="molecule type" value="Genomic_DNA"/>
</dbReference>
<evidence type="ECO:0000256" key="2">
    <source>
        <dbReference type="ARBA" id="ARBA00022801"/>
    </source>
</evidence>
<dbReference type="InterPro" id="IPR003736">
    <property type="entry name" value="PAAI_dom"/>
</dbReference>